<evidence type="ECO:0000256" key="2">
    <source>
        <dbReference type="SAM" id="Coils"/>
    </source>
</evidence>
<dbReference type="AlphaFoldDB" id="A0A2S0VSE4"/>
<proteinExistence type="inferred from homology"/>
<gene>
    <name evidence="3" type="ORF">C2869_12145</name>
</gene>
<dbReference type="InterPro" id="IPR036390">
    <property type="entry name" value="WH_DNA-bd_sf"/>
</dbReference>
<dbReference type="KEGG" id="cate:C2869_12145"/>
<reference evidence="3 4" key="1">
    <citation type="submission" date="2018-01" db="EMBL/GenBank/DDBJ databases">
        <title>Genome sequence of a Cantenovulum-like bacteria.</title>
        <authorList>
            <person name="Tan W.R."/>
            <person name="Lau N.-S."/>
            <person name="Go F."/>
            <person name="Amirul A.-A.A."/>
        </authorList>
    </citation>
    <scope>NUCLEOTIDE SEQUENCE [LARGE SCALE GENOMIC DNA]</scope>
    <source>
        <strain evidence="3 4">CCB-QB4</strain>
    </source>
</reference>
<dbReference type="Pfam" id="PF04337">
    <property type="entry name" value="DUF480"/>
    <property type="match status" value="1"/>
</dbReference>
<keyword evidence="4" id="KW-1185">Reference proteome</keyword>
<dbReference type="InterPro" id="IPR007432">
    <property type="entry name" value="DUF480"/>
</dbReference>
<dbReference type="InterPro" id="IPR036388">
    <property type="entry name" value="WH-like_DNA-bd_sf"/>
</dbReference>
<dbReference type="Gene3D" id="1.10.10.10">
    <property type="entry name" value="Winged helix-like DNA-binding domain superfamily/Winged helix DNA-binding domain"/>
    <property type="match status" value="2"/>
</dbReference>
<organism evidence="3 4">
    <name type="scientific">Saccharobesus litoralis</name>
    <dbReference type="NCBI Taxonomy" id="2172099"/>
    <lineage>
        <taxon>Bacteria</taxon>
        <taxon>Pseudomonadati</taxon>
        <taxon>Pseudomonadota</taxon>
        <taxon>Gammaproteobacteria</taxon>
        <taxon>Alteromonadales</taxon>
        <taxon>Alteromonadaceae</taxon>
        <taxon>Saccharobesus</taxon>
    </lineage>
</organism>
<dbReference type="HAMAP" id="MF_01584">
    <property type="entry name" value="UPF0502"/>
    <property type="match status" value="1"/>
</dbReference>
<comment type="similarity">
    <text evidence="1">Belongs to the UPF0502 family.</text>
</comment>
<evidence type="ECO:0000256" key="1">
    <source>
        <dbReference type="HAMAP-Rule" id="MF_01584"/>
    </source>
</evidence>
<name>A0A2S0VSE4_9ALTE</name>
<dbReference type="Proteomes" id="UP000244441">
    <property type="component" value="Chromosome"/>
</dbReference>
<accession>A0A2S0VSE4</accession>
<evidence type="ECO:0000313" key="3">
    <source>
        <dbReference type="EMBL" id="AWB67138.1"/>
    </source>
</evidence>
<evidence type="ECO:0000313" key="4">
    <source>
        <dbReference type="Proteomes" id="UP000244441"/>
    </source>
</evidence>
<protein>
    <submittedName>
        <fullName evidence="3">Uncharacterized protein</fullName>
    </submittedName>
</protein>
<dbReference type="RefSeq" id="WP_108603187.1">
    <property type="nucleotide sequence ID" value="NZ_CP026604.1"/>
</dbReference>
<sequence length="218" mass="24219">MKQTLSFEQTRVLGVFLEKEVTTPDQYPLSINGITTACNQKSNREPVVSYSEVEVQNIVDELVQLRLLAEASDSSGRVAKYRHRFAGSDFSAYPFDKAKVAIICVLFLRGPQTPGELRTRAQRLYPFADVGQVESILEQLANEDEPFIVKLPREAGKRESRYAHLFSGEVNSAASVSDVTPASSGSSNEEHELRISQLEQEVTELKAQLAEIKSALDL</sequence>
<keyword evidence="2" id="KW-0175">Coiled coil</keyword>
<dbReference type="OrthoDB" id="9784785at2"/>
<feature type="coiled-coil region" evidence="2">
    <location>
        <begin position="188"/>
        <end position="215"/>
    </location>
</feature>
<dbReference type="PANTHER" id="PTHR38768:SF1">
    <property type="entry name" value="UPF0502 PROTEIN YCEH"/>
    <property type="match status" value="1"/>
</dbReference>
<dbReference type="EMBL" id="CP026604">
    <property type="protein sequence ID" value="AWB67138.1"/>
    <property type="molecule type" value="Genomic_DNA"/>
</dbReference>
<dbReference type="SUPFAM" id="SSF46785">
    <property type="entry name" value="Winged helix' DNA-binding domain"/>
    <property type="match status" value="2"/>
</dbReference>
<dbReference type="PANTHER" id="PTHR38768">
    <property type="entry name" value="UPF0502 PROTEIN YCEH"/>
    <property type="match status" value="1"/>
</dbReference>